<evidence type="ECO:0008006" key="4">
    <source>
        <dbReference type="Google" id="ProtNLM"/>
    </source>
</evidence>
<dbReference type="EMBL" id="FNKB01000001">
    <property type="protein sequence ID" value="SDQ14920.1"/>
    <property type="molecule type" value="Genomic_DNA"/>
</dbReference>
<protein>
    <recommendedName>
        <fullName evidence="4">Exo-alpha-sialidase</fullName>
    </recommendedName>
</protein>
<dbReference type="SUPFAM" id="SSF110296">
    <property type="entry name" value="Oligoxyloglucan reducing end-specific cellobiohydrolase"/>
    <property type="match status" value="1"/>
</dbReference>
<gene>
    <name evidence="2" type="ORF">SAMN04488565_0904</name>
</gene>
<dbReference type="PROSITE" id="PS51257">
    <property type="entry name" value="PROKAR_LIPOPROTEIN"/>
    <property type="match status" value="1"/>
</dbReference>
<evidence type="ECO:0000313" key="2">
    <source>
        <dbReference type="EMBL" id="SDQ14920.1"/>
    </source>
</evidence>
<dbReference type="Gene3D" id="2.130.10.10">
    <property type="entry name" value="YVTN repeat-like/Quinoprotein amine dehydrogenase"/>
    <property type="match status" value="1"/>
</dbReference>
<sequence length="279" mass="29058">MKRSFAAFILTIGAFTVVGCASPGNPPADTSPPRIEHVHSITGDPRSEGVLLGTHNGIFTVTLGGKVNGPVGGNDFDAMGFTLLGDAFIASGHPGLETPEQLGSPNLGIIRSDDQGENWEPVSMNGVEDFHVLTASTDGTLYGVGSSEQVLLRSSDAGLTWEKGARIEAVDVTKANESVYALTKDGLQQSADDGDTFVPVAEAPLFYAIEVKSNGALVGVDVEGTLWQNDAQGDWVQIAQAEGTVQALGIALNDAPVWVDDRGVVELATDEVRVIAGNG</sequence>
<dbReference type="RefSeq" id="WP_010155300.1">
    <property type="nucleotide sequence ID" value="NZ_FNKB01000001.1"/>
</dbReference>
<dbReference type="Proteomes" id="UP000182690">
    <property type="component" value="Unassembled WGS sequence"/>
</dbReference>
<feature type="signal peptide" evidence="1">
    <location>
        <begin position="1"/>
        <end position="21"/>
    </location>
</feature>
<dbReference type="CDD" id="cd15482">
    <property type="entry name" value="Sialidase_non-viral"/>
    <property type="match status" value="1"/>
</dbReference>
<proteinExistence type="predicted"/>
<reference evidence="2 3" key="1">
    <citation type="submission" date="2016-10" db="EMBL/GenBank/DDBJ databases">
        <authorList>
            <person name="de Groot N.N."/>
        </authorList>
    </citation>
    <scope>NUCLEOTIDE SEQUENCE [LARGE SCALE GENOMIC DNA]</scope>
    <source>
        <strain evidence="2 3">DSM 22788</strain>
    </source>
</reference>
<dbReference type="NCBIfam" id="NF045728">
    <property type="entry name" value="glycosyl_F510_1955"/>
    <property type="match status" value="1"/>
</dbReference>
<dbReference type="AlphaFoldDB" id="A0A1H0YIR7"/>
<organism evidence="2 3">
    <name type="scientific">Leucobacter chromiiresistens</name>
    <dbReference type="NCBI Taxonomy" id="1079994"/>
    <lineage>
        <taxon>Bacteria</taxon>
        <taxon>Bacillati</taxon>
        <taxon>Actinomycetota</taxon>
        <taxon>Actinomycetes</taxon>
        <taxon>Micrococcales</taxon>
        <taxon>Microbacteriaceae</taxon>
        <taxon>Leucobacter</taxon>
    </lineage>
</organism>
<evidence type="ECO:0000256" key="1">
    <source>
        <dbReference type="SAM" id="SignalP"/>
    </source>
</evidence>
<feature type="chain" id="PRO_5010205206" description="Exo-alpha-sialidase" evidence="1">
    <location>
        <begin position="22"/>
        <end position="279"/>
    </location>
</feature>
<dbReference type="InterPro" id="IPR054817">
    <property type="entry name" value="Glycosyl_F510_1955-like"/>
</dbReference>
<name>A0A1H0YIR7_9MICO</name>
<keyword evidence="1" id="KW-0732">Signal</keyword>
<dbReference type="InterPro" id="IPR015943">
    <property type="entry name" value="WD40/YVTN_repeat-like_dom_sf"/>
</dbReference>
<dbReference type="STRING" id="1079994.SAMN04488565_0904"/>
<accession>A0A1H0YIR7</accession>
<evidence type="ECO:0000313" key="3">
    <source>
        <dbReference type="Proteomes" id="UP000182690"/>
    </source>
</evidence>